<accession>A0ABR7RRX7</accession>
<comment type="caution">
    <text evidence="2">The sequence shown here is derived from an EMBL/GenBank/DDBJ whole genome shotgun (WGS) entry which is preliminary data.</text>
</comment>
<sequence>MTDREQGKTTLSNWRTWPFNRWGFQNADRLIPTAIISGQPAPPRAMAGLELLDLPFAYPDGRQVTLGGHLGLSAADALLVLQDGEVLTEWYAPWVDPSRPHTVFSISKSITGLLAGIAVGQGLLDPEAQIADFLPMAPGAAYAGAHIRELLDMTVGIAFEDDYLDTAGLFGRYRRAMLWNPPDANLPAETLPDVLADLQQRGAHGERFFYASPNVDMLGLVLERVTGQRYHTYLAEQLWAPMGASGPAYITTDGIGTARASGGLCMTARDLARIGQLLLADGRGEDGQQVVPAAWIEDLREQASFPAWAAGSAADMFPRGRYRSGWYHPDGSGTSFCAIGIHAQWLWVDRTKRRVVVKLSSRPEPSEDAATQREIAMMNAIFAAPLA</sequence>
<evidence type="ECO:0000259" key="1">
    <source>
        <dbReference type="Pfam" id="PF00144"/>
    </source>
</evidence>
<gene>
    <name evidence="2" type="ORF">IBL26_19175</name>
</gene>
<dbReference type="Pfam" id="PF00144">
    <property type="entry name" value="Beta-lactamase"/>
    <property type="match status" value="1"/>
</dbReference>
<dbReference type="PANTHER" id="PTHR43283:SF7">
    <property type="entry name" value="BETA-LACTAMASE-RELATED DOMAIN-CONTAINING PROTEIN"/>
    <property type="match status" value="1"/>
</dbReference>
<dbReference type="SUPFAM" id="SSF56601">
    <property type="entry name" value="beta-lactamase/transpeptidase-like"/>
    <property type="match status" value="1"/>
</dbReference>
<dbReference type="InterPro" id="IPR001466">
    <property type="entry name" value="Beta-lactam-related"/>
</dbReference>
<dbReference type="InterPro" id="IPR050789">
    <property type="entry name" value="Diverse_Enzym_Activities"/>
</dbReference>
<name>A0ABR7RRX7_9PROT</name>
<organism evidence="2 3">
    <name type="scientific">Teichococcus aerophilus</name>
    <dbReference type="NCBI Taxonomy" id="1224513"/>
    <lineage>
        <taxon>Bacteria</taxon>
        <taxon>Pseudomonadati</taxon>
        <taxon>Pseudomonadota</taxon>
        <taxon>Alphaproteobacteria</taxon>
        <taxon>Acetobacterales</taxon>
        <taxon>Roseomonadaceae</taxon>
        <taxon>Roseomonas</taxon>
    </lineage>
</organism>
<protein>
    <submittedName>
        <fullName evidence="2">Beta-lactamase family protein</fullName>
    </submittedName>
</protein>
<dbReference type="PANTHER" id="PTHR43283">
    <property type="entry name" value="BETA-LACTAMASE-RELATED"/>
    <property type="match status" value="1"/>
</dbReference>
<dbReference type="Proteomes" id="UP000626026">
    <property type="component" value="Unassembled WGS sequence"/>
</dbReference>
<keyword evidence="3" id="KW-1185">Reference proteome</keyword>
<reference evidence="2 3" key="1">
    <citation type="journal article" date="2013" name="Int. J. Syst. Evol. Microbiol.">
        <title>Roseomonas aerophila sp. nov., isolated from air.</title>
        <authorList>
            <person name="Kim S.J."/>
            <person name="Weon H.Y."/>
            <person name="Ahn J.H."/>
            <person name="Hong S.B."/>
            <person name="Seok S.J."/>
            <person name="Whang K.S."/>
            <person name="Kwon S.W."/>
        </authorList>
    </citation>
    <scope>NUCLEOTIDE SEQUENCE [LARGE SCALE GENOMIC DNA]</scope>
    <source>
        <strain evidence="2 3">NBRC 108923</strain>
    </source>
</reference>
<dbReference type="InterPro" id="IPR012338">
    <property type="entry name" value="Beta-lactam/transpept-like"/>
</dbReference>
<dbReference type="EMBL" id="JACTVA010000042">
    <property type="protein sequence ID" value="MBC9208976.1"/>
    <property type="molecule type" value="Genomic_DNA"/>
</dbReference>
<evidence type="ECO:0000313" key="2">
    <source>
        <dbReference type="EMBL" id="MBC9208976.1"/>
    </source>
</evidence>
<dbReference type="Gene3D" id="3.40.710.10">
    <property type="entry name" value="DD-peptidase/beta-lactamase superfamily"/>
    <property type="match status" value="1"/>
</dbReference>
<evidence type="ECO:0000313" key="3">
    <source>
        <dbReference type="Proteomes" id="UP000626026"/>
    </source>
</evidence>
<proteinExistence type="predicted"/>
<feature type="domain" description="Beta-lactamase-related" evidence="1">
    <location>
        <begin position="77"/>
        <end position="373"/>
    </location>
</feature>
<dbReference type="RefSeq" id="WP_187786121.1">
    <property type="nucleotide sequence ID" value="NZ_JACTVA010000042.1"/>
</dbReference>